<dbReference type="STRING" id="1381081.BIY22_01730"/>
<organism evidence="2 3">
    <name type="scientific">Vibrio panuliri</name>
    <dbReference type="NCBI Taxonomy" id="1381081"/>
    <lineage>
        <taxon>Bacteria</taxon>
        <taxon>Pseudomonadati</taxon>
        <taxon>Pseudomonadota</taxon>
        <taxon>Gammaproteobacteria</taxon>
        <taxon>Vibrionales</taxon>
        <taxon>Vibrionaceae</taxon>
        <taxon>Vibrio</taxon>
    </lineage>
</organism>
<name>A0A1Q9HQX5_9VIBR</name>
<evidence type="ECO:0000256" key="1">
    <source>
        <dbReference type="SAM" id="Phobius"/>
    </source>
</evidence>
<reference evidence="2 3" key="1">
    <citation type="submission" date="2016-09" db="EMBL/GenBank/DDBJ databases">
        <title>Genomic Taxonomy of the Vibrionaceae.</title>
        <authorList>
            <person name="Gonzalez-Castillo A."/>
            <person name="Gomez-Gil B."/>
            <person name="Enciso-Ibarra K."/>
        </authorList>
    </citation>
    <scope>NUCLEOTIDE SEQUENCE [LARGE SCALE GENOMIC DNA]</scope>
    <source>
        <strain evidence="2 3">CAIM 703</strain>
    </source>
</reference>
<dbReference type="EMBL" id="MJMJ01000001">
    <property type="protein sequence ID" value="OLQ93236.1"/>
    <property type="molecule type" value="Genomic_DNA"/>
</dbReference>
<feature type="transmembrane region" description="Helical" evidence="1">
    <location>
        <begin position="7"/>
        <end position="30"/>
    </location>
</feature>
<accession>A0A1Q9HQX5</accession>
<dbReference type="Proteomes" id="UP000186313">
    <property type="component" value="Unassembled WGS sequence"/>
</dbReference>
<keyword evidence="1" id="KW-0472">Membrane</keyword>
<feature type="transmembrane region" description="Helical" evidence="1">
    <location>
        <begin position="166"/>
        <end position="185"/>
    </location>
</feature>
<proteinExistence type="predicted"/>
<keyword evidence="1" id="KW-1133">Transmembrane helix</keyword>
<keyword evidence="1" id="KW-0812">Transmembrane</keyword>
<evidence type="ECO:0000313" key="3">
    <source>
        <dbReference type="Proteomes" id="UP000186313"/>
    </source>
</evidence>
<comment type="caution">
    <text evidence="2">The sequence shown here is derived from an EMBL/GenBank/DDBJ whole genome shotgun (WGS) entry which is preliminary data.</text>
</comment>
<evidence type="ECO:0000313" key="2">
    <source>
        <dbReference type="EMBL" id="OLQ93236.1"/>
    </source>
</evidence>
<protein>
    <recommendedName>
        <fullName evidence="4">DNA mismatch repair protein</fullName>
    </recommendedName>
</protein>
<sequence length="190" mass="21985">MKIHWPPAWLLVLIGLVLNILAILLSSIVLEDLGSQMSDLDEQKQENRYSIQLAWNRVETLERKKELLTLYFSNDLRGHDLRGQAPELNSPLSGQTPLFEALERELSRQLSDWVGDELPELQVTHLHQIMSLIEQAQKEQREYIDEVYLQNLTINEGLVSLDKRIAWYRSIGLFLQVFGLALILARDLAR</sequence>
<dbReference type="AlphaFoldDB" id="A0A1Q9HQX5"/>
<evidence type="ECO:0008006" key="4">
    <source>
        <dbReference type="Google" id="ProtNLM"/>
    </source>
</evidence>
<dbReference type="OrthoDB" id="6214359at2"/>
<gene>
    <name evidence="2" type="ORF">BIY22_01730</name>
</gene>